<feature type="binding site" evidence="10">
    <location>
        <begin position="333"/>
        <end position="335"/>
    </location>
    <ligand>
        <name>GTP</name>
        <dbReference type="ChEBI" id="CHEBI:37565"/>
    </ligand>
</feature>
<comment type="subunit">
    <text evidence="2 10">Homodimer.</text>
</comment>
<gene>
    <name evidence="13" type="ORF">NA57DRAFT_62102</name>
</gene>
<evidence type="ECO:0000256" key="1">
    <source>
        <dbReference type="ARBA" id="ARBA00003779"/>
    </source>
</evidence>
<feature type="binding site" evidence="10">
    <location>
        <position position="305"/>
    </location>
    <ligand>
        <name>IMP</name>
        <dbReference type="ChEBI" id="CHEBI:58053"/>
    </ligand>
</feature>
<keyword evidence="5 10" id="KW-0479">Metal-binding</keyword>
<evidence type="ECO:0000313" key="14">
    <source>
        <dbReference type="Proteomes" id="UP000799772"/>
    </source>
</evidence>
<feature type="binding site" evidence="10">
    <location>
        <position position="42"/>
    </location>
    <ligand>
        <name>Mg(2+)</name>
        <dbReference type="ChEBI" id="CHEBI:18420"/>
    </ligand>
</feature>
<dbReference type="HAMAP" id="MF_00011">
    <property type="entry name" value="Adenylosucc_synth"/>
    <property type="match status" value="1"/>
</dbReference>
<dbReference type="CDD" id="cd03108">
    <property type="entry name" value="AdSS"/>
    <property type="match status" value="1"/>
</dbReference>
<comment type="function">
    <text evidence="10">Plays an important role in the de novo pathway and in the salvage pathway of purine nucleotide biosynthesis. Catalyzes the first commited step in the biosynthesis of AMP from IMP.</text>
</comment>
<dbReference type="InterPro" id="IPR042110">
    <property type="entry name" value="Adenylosuccinate_synth_dom2"/>
</dbReference>
<dbReference type="InterPro" id="IPR042111">
    <property type="entry name" value="Adenylosuccinate_synth_dom3"/>
</dbReference>
<dbReference type="InterPro" id="IPR001114">
    <property type="entry name" value="Adenylosuccinate_synthetase"/>
</dbReference>
<feature type="binding site" evidence="10">
    <location>
        <position position="307"/>
    </location>
    <ligand>
        <name>GTP</name>
        <dbReference type="ChEBI" id="CHEBI:37565"/>
    </ligand>
</feature>
<dbReference type="SMART" id="SM00788">
    <property type="entry name" value="Adenylsucc_synt"/>
    <property type="match status" value="1"/>
</dbReference>
<dbReference type="NCBIfam" id="NF002223">
    <property type="entry name" value="PRK01117.1"/>
    <property type="match status" value="1"/>
</dbReference>
<feature type="active site" evidence="11">
    <location>
        <position position="142"/>
    </location>
</feature>
<dbReference type="GO" id="GO:0000287">
    <property type="term" value="F:magnesium ion binding"/>
    <property type="evidence" value="ECO:0007669"/>
    <property type="project" value="UniProtKB-UniRule"/>
</dbReference>
<organism evidence="13 14">
    <name type="scientific">Rhizodiscina lignyota</name>
    <dbReference type="NCBI Taxonomy" id="1504668"/>
    <lineage>
        <taxon>Eukaryota</taxon>
        <taxon>Fungi</taxon>
        <taxon>Dikarya</taxon>
        <taxon>Ascomycota</taxon>
        <taxon>Pezizomycotina</taxon>
        <taxon>Dothideomycetes</taxon>
        <taxon>Pleosporomycetidae</taxon>
        <taxon>Aulographales</taxon>
        <taxon>Rhizodiscinaceae</taxon>
        <taxon>Rhizodiscina</taxon>
    </lineage>
</organism>
<evidence type="ECO:0000256" key="11">
    <source>
        <dbReference type="PROSITE-ProRule" id="PRU10134"/>
    </source>
</evidence>
<keyword evidence="8 10" id="KW-0460">Magnesium</keyword>
<dbReference type="InterPro" id="IPR042109">
    <property type="entry name" value="Adenylosuccinate_synth_dom1"/>
</dbReference>
<feature type="binding site" evidence="10">
    <location>
        <begin position="40"/>
        <end position="43"/>
    </location>
    <ligand>
        <name>IMP</name>
        <dbReference type="ChEBI" id="CHEBI:58053"/>
    </ligand>
</feature>
<dbReference type="Gene3D" id="1.10.300.10">
    <property type="entry name" value="Adenylosuccinate Synthetase, subunit A, domain 2"/>
    <property type="match status" value="1"/>
</dbReference>
<dbReference type="Gene3D" id="3.90.170.10">
    <property type="entry name" value="Adenylosuccinate Synthetase, subunit A, domain 3"/>
    <property type="match status" value="1"/>
</dbReference>
<dbReference type="InterPro" id="IPR018220">
    <property type="entry name" value="Adenylosuccin_syn_GTP-bd"/>
</dbReference>
<dbReference type="GO" id="GO:0005525">
    <property type="term" value="F:GTP binding"/>
    <property type="evidence" value="ECO:0007669"/>
    <property type="project" value="UniProtKB-UniRule"/>
</dbReference>
<name>A0A9P4M0S1_9PEZI</name>
<dbReference type="InterPro" id="IPR033128">
    <property type="entry name" value="Adenylosuccin_syn_Lys_AS"/>
</dbReference>
<feature type="binding site" evidence="10">
    <location>
        <position position="225"/>
    </location>
    <ligand>
        <name>IMP</name>
        <dbReference type="ChEBI" id="CHEBI:58053"/>
    </ligand>
</feature>
<reference evidence="13" key="1">
    <citation type="journal article" date="2020" name="Stud. Mycol.">
        <title>101 Dothideomycetes genomes: a test case for predicting lifestyles and emergence of pathogens.</title>
        <authorList>
            <person name="Haridas S."/>
            <person name="Albert R."/>
            <person name="Binder M."/>
            <person name="Bloem J."/>
            <person name="Labutti K."/>
            <person name="Salamov A."/>
            <person name="Andreopoulos B."/>
            <person name="Baker S."/>
            <person name="Barry K."/>
            <person name="Bills G."/>
            <person name="Bluhm B."/>
            <person name="Cannon C."/>
            <person name="Castanera R."/>
            <person name="Culley D."/>
            <person name="Daum C."/>
            <person name="Ezra D."/>
            <person name="Gonzalez J."/>
            <person name="Henrissat B."/>
            <person name="Kuo A."/>
            <person name="Liang C."/>
            <person name="Lipzen A."/>
            <person name="Lutzoni F."/>
            <person name="Magnuson J."/>
            <person name="Mondo S."/>
            <person name="Nolan M."/>
            <person name="Ohm R."/>
            <person name="Pangilinan J."/>
            <person name="Park H.-J."/>
            <person name="Ramirez L."/>
            <person name="Alfaro M."/>
            <person name="Sun H."/>
            <person name="Tritt A."/>
            <person name="Yoshinaga Y."/>
            <person name="Zwiers L.-H."/>
            <person name="Turgeon B."/>
            <person name="Goodwin S."/>
            <person name="Spatafora J."/>
            <person name="Crous P."/>
            <person name="Grigoriev I."/>
        </authorList>
    </citation>
    <scope>NUCLEOTIDE SEQUENCE</scope>
    <source>
        <strain evidence="13">CBS 133067</strain>
    </source>
</reference>
<feature type="binding site" evidence="10">
    <location>
        <begin position="12"/>
        <end position="15"/>
    </location>
    <ligand>
        <name>IMP</name>
        <dbReference type="ChEBI" id="CHEBI:58053"/>
    </ligand>
</feature>
<dbReference type="FunFam" id="1.10.300.10:FF:000001">
    <property type="entry name" value="Adenylosuccinate synthetase"/>
    <property type="match status" value="1"/>
</dbReference>
<comment type="cofactor">
    <cofactor evidence="10">
        <name>Mg(2+)</name>
        <dbReference type="ChEBI" id="CHEBI:18420"/>
    </cofactor>
    <text evidence="10">Binds 1 Mg(2+) ion per subunit.</text>
</comment>
<evidence type="ECO:0000256" key="2">
    <source>
        <dbReference type="ARBA" id="ARBA00011738"/>
    </source>
</evidence>
<keyword evidence="14" id="KW-1185">Reference proteome</keyword>
<evidence type="ECO:0000256" key="5">
    <source>
        <dbReference type="ARBA" id="ARBA00022723"/>
    </source>
</evidence>
<dbReference type="GO" id="GO:0046040">
    <property type="term" value="P:IMP metabolic process"/>
    <property type="evidence" value="ECO:0007669"/>
    <property type="project" value="TreeGrafter"/>
</dbReference>
<protein>
    <recommendedName>
        <fullName evidence="10 12">Adenylosuccinate synthetase</fullName>
        <shortName evidence="10">AMPSase</shortName>
        <shortName evidence="10">AdSS</shortName>
        <ecNumber evidence="10 12">6.3.4.4</ecNumber>
    </recommendedName>
    <alternativeName>
        <fullName evidence="10">IMP--aspartate ligase</fullName>
    </alternativeName>
</protein>
<dbReference type="EMBL" id="ML978142">
    <property type="protein sequence ID" value="KAF2092788.1"/>
    <property type="molecule type" value="Genomic_DNA"/>
</dbReference>
<feature type="binding site" evidence="10">
    <location>
        <begin position="11"/>
        <end position="17"/>
    </location>
    <ligand>
        <name>GTP</name>
        <dbReference type="ChEBI" id="CHEBI:37565"/>
    </ligand>
</feature>
<keyword evidence="6 10" id="KW-0547">Nucleotide-binding</keyword>
<comment type="function">
    <text evidence="12">Plays an important role in the de novo pathway of purine nucleotide biosynthesis.</text>
</comment>
<dbReference type="PANTHER" id="PTHR11846">
    <property type="entry name" value="ADENYLOSUCCINATE SYNTHETASE"/>
    <property type="match status" value="1"/>
</dbReference>
<comment type="function">
    <text evidence="1">Plays an important role in the de novo pathway and in the salvage pathway of purine nucleotide biosynthesis. Catalyzes the first committed step in the biosynthesis of AMP from IMP.</text>
</comment>
<dbReference type="AlphaFoldDB" id="A0A9P4M0S1"/>
<dbReference type="SUPFAM" id="SSF52540">
    <property type="entry name" value="P-loop containing nucleoside triphosphate hydrolases"/>
    <property type="match status" value="1"/>
</dbReference>
<dbReference type="GO" id="GO:0044208">
    <property type="term" value="P:'de novo' AMP biosynthetic process"/>
    <property type="evidence" value="ECO:0007669"/>
    <property type="project" value="UniProtKB-UniRule"/>
</dbReference>
<dbReference type="PROSITE" id="PS01266">
    <property type="entry name" value="ADENYLOSUCCIN_SYN_1"/>
    <property type="match status" value="1"/>
</dbReference>
<keyword evidence="9 10" id="KW-0342">GTP-binding</keyword>
<feature type="active site" description="Proton acceptor" evidence="10">
    <location>
        <position position="12"/>
    </location>
</feature>
<evidence type="ECO:0000256" key="9">
    <source>
        <dbReference type="ARBA" id="ARBA00023134"/>
    </source>
</evidence>
<feature type="active site" description="Proton donor" evidence="10">
    <location>
        <position position="43"/>
    </location>
</feature>
<evidence type="ECO:0000313" key="13">
    <source>
        <dbReference type="EMBL" id="KAF2092788.1"/>
    </source>
</evidence>
<evidence type="ECO:0000256" key="8">
    <source>
        <dbReference type="ARBA" id="ARBA00022842"/>
    </source>
</evidence>
<dbReference type="Gene3D" id="3.40.440.10">
    <property type="entry name" value="Adenylosuccinate Synthetase, subunit A, domain 1"/>
    <property type="match status" value="1"/>
</dbReference>
<comment type="caution">
    <text evidence="10">Lacks conserved residue(s) required for the propagation of feature annotation.</text>
</comment>
<feature type="binding site" evidence="10">
    <location>
        <position position="131"/>
    </location>
    <ligand>
        <name>IMP</name>
        <dbReference type="ChEBI" id="CHEBI:58053"/>
    </ligand>
</feature>
<dbReference type="InterPro" id="IPR027417">
    <property type="entry name" value="P-loop_NTPase"/>
</dbReference>
<feature type="binding site" evidence="10">
    <location>
        <position position="12"/>
    </location>
    <ligand>
        <name>Mg(2+)</name>
        <dbReference type="ChEBI" id="CHEBI:18420"/>
    </ligand>
</feature>
<evidence type="ECO:0000256" key="12">
    <source>
        <dbReference type="RuleBase" id="RU000520"/>
    </source>
</evidence>
<comment type="similarity">
    <text evidence="10 12">Belongs to the adenylosuccinate synthetase family.</text>
</comment>
<comment type="subcellular location">
    <subcellularLocation>
        <location evidence="10">Cytoplasm</location>
    </subcellularLocation>
</comment>
<dbReference type="GO" id="GO:0005737">
    <property type="term" value="C:cytoplasm"/>
    <property type="evidence" value="ECO:0007669"/>
    <property type="project" value="UniProtKB-SubCell"/>
</dbReference>
<dbReference type="Proteomes" id="UP000799772">
    <property type="component" value="Unassembled WGS sequence"/>
</dbReference>
<evidence type="ECO:0000256" key="4">
    <source>
        <dbReference type="ARBA" id="ARBA00022598"/>
    </source>
</evidence>
<sequence length="430" mass="46902">MATIVLGVQWGDEGKGKLIDALLAGDSNFRLCCRAAGGDNAGHTVVVKGTTYDFHIIPSGLLSPNCINLIGSGTVVNIPSFFRELKKLQDGGLDTDGRLFISDRAHVVFDLHQLADRLEEEELGKGNIGTTKRGIGPCYSTKAARSGARIGDIFDKEILEHKLRTIHHTFEQRYGKEQLKGYSVNEEIARFDTYRETLASFVVDQVPLIASAQESNQPILVEGANALLLDIDAGTYPMVTSSNTGLGGCFTGLSISPFKLKDIVGVVKAYTTRVGSGPFPTEQADNEIGKTLQSVGHEVGVTSGRPRRCGWFDLVLAKYSTHINHYTAFNLTKLDVLDAFDEIQVCTAYKVGGEEVPSFPAGLKMLETLECTYETLPGWGGKLGGKTAGCKRWDDLPENARKYVEWIERSTGVKVRWIGTGPAREDLIVR</sequence>
<proteinExistence type="inferred from homology"/>
<dbReference type="Pfam" id="PF00709">
    <property type="entry name" value="Adenylsucc_synt"/>
    <property type="match status" value="1"/>
</dbReference>
<keyword evidence="7 10" id="KW-0658">Purine biosynthesis</keyword>
<evidence type="ECO:0000256" key="7">
    <source>
        <dbReference type="ARBA" id="ARBA00022755"/>
    </source>
</evidence>
<evidence type="ECO:0000256" key="10">
    <source>
        <dbReference type="HAMAP-Rule" id="MF_03125"/>
    </source>
</evidence>
<dbReference type="PANTHER" id="PTHR11846:SF0">
    <property type="entry name" value="ADENYLOSUCCINATE SYNTHETASE"/>
    <property type="match status" value="1"/>
</dbReference>
<comment type="caution">
    <text evidence="13">The sequence shown here is derived from an EMBL/GenBank/DDBJ whole genome shotgun (WGS) entry which is preliminary data.</text>
</comment>
<keyword evidence="4 10" id="KW-0436">Ligase</keyword>
<evidence type="ECO:0000256" key="3">
    <source>
        <dbReference type="ARBA" id="ARBA00022490"/>
    </source>
</evidence>
<feature type="binding site" evidence="10">
    <location>
        <position position="240"/>
    </location>
    <ligand>
        <name>IMP</name>
        <dbReference type="ChEBI" id="CHEBI:58053"/>
    </ligand>
</feature>
<feature type="binding site" evidence="10">
    <location>
        <begin position="42"/>
        <end position="44"/>
    </location>
    <ligand>
        <name>GTP</name>
        <dbReference type="ChEBI" id="CHEBI:37565"/>
    </ligand>
</feature>
<dbReference type="FunFam" id="3.90.170.10:FF:000001">
    <property type="entry name" value="Adenylosuccinate synthetase"/>
    <property type="match status" value="1"/>
</dbReference>
<dbReference type="EC" id="6.3.4.4" evidence="10 12"/>
<dbReference type="GO" id="GO:0004019">
    <property type="term" value="F:adenylosuccinate synthase activity"/>
    <property type="evidence" value="ECO:0007669"/>
    <property type="project" value="UniProtKB-UniRule"/>
</dbReference>
<feature type="binding site" evidence="10">
    <location>
        <begin position="419"/>
        <end position="421"/>
    </location>
    <ligand>
        <name>GTP</name>
        <dbReference type="ChEBI" id="CHEBI:37565"/>
    </ligand>
</feature>
<evidence type="ECO:0000256" key="6">
    <source>
        <dbReference type="ARBA" id="ARBA00022741"/>
    </source>
</evidence>
<dbReference type="NCBIfam" id="TIGR00184">
    <property type="entry name" value="purA"/>
    <property type="match status" value="1"/>
</dbReference>
<comment type="catalytic activity">
    <reaction evidence="10 12">
        <text>IMP + L-aspartate + GTP = N(6)-(1,2-dicarboxyethyl)-AMP + GDP + phosphate + 2 H(+)</text>
        <dbReference type="Rhea" id="RHEA:15753"/>
        <dbReference type="ChEBI" id="CHEBI:15378"/>
        <dbReference type="ChEBI" id="CHEBI:29991"/>
        <dbReference type="ChEBI" id="CHEBI:37565"/>
        <dbReference type="ChEBI" id="CHEBI:43474"/>
        <dbReference type="ChEBI" id="CHEBI:57567"/>
        <dbReference type="ChEBI" id="CHEBI:58053"/>
        <dbReference type="ChEBI" id="CHEBI:58189"/>
        <dbReference type="EC" id="6.3.4.4"/>
    </reaction>
</comment>
<dbReference type="PROSITE" id="PS00513">
    <property type="entry name" value="ADENYLOSUCCIN_SYN_2"/>
    <property type="match status" value="1"/>
</dbReference>
<dbReference type="OrthoDB" id="10265645at2759"/>
<accession>A0A9P4M0S1</accession>
<keyword evidence="3 10" id="KW-0963">Cytoplasm</keyword>
<comment type="pathway">
    <text evidence="10 12">Purine metabolism; AMP biosynthesis via de novo pathway; AMP from IMP: step 1/2.</text>
</comment>
<feature type="binding site" evidence="10">
    <location>
        <position position="145"/>
    </location>
    <ligand>
        <name>IMP</name>
        <dbReference type="ChEBI" id="CHEBI:58053"/>
        <note>ligand shared between dimeric partners</note>
    </ligand>
</feature>